<comment type="caution">
    <text evidence="2">The sequence shown here is derived from an EMBL/GenBank/DDBJ whole genome shotgun (WGS) entry which is preliminary data.</text>
</comment>
<keyword evidence="1" id="KW-0732">Signal</keyword>
<protein>
    <submittedName>
        <fullName evidence="2">Alkaline phosphatase family protein</fullName>
    </submittedName>
</protein>
<feature type="chain" id="PRO_5047058072" evidence="1">
    <location>
        <begin position="26"/>
        <end position="963"/>
    </location>
</feature>
<evidence type="ECO:0000256" key="1">
    <source>
        <dbReference type="SAM" id="SignalP"/>
    </source>
</evidence>
<dbReference type="Gene3D" id="3.40.720.10">
    <property type="entry name" value="Alkaline Phosphatase, subunit A"/>
    <property type="match status" value="1"/>
</dbReference>
<keyword evidence="3" id="KW-1185">Reference proteome</keyword>
<gene>
    <name evidence="2" type="ORF">LRP49_07445</name>
</gene>
<dbReference type="EMBL" id="JAJUBB010000004">
    <property type="protein sequence ID" value="MDD1781035.1"/>
    <property type="molecule type" value="Genomic_DNA"/>
</dbReference>
<evidence type="ECO:0000313" key="2">
    <source>
        <dbReference type="EMBL" id="MDD1781035.1"/>
    </source>
</evidence>
<feature type="signal peptide" evidence="1">
    <location>
        <begin position="1"/>
        <end position="25"/>
    </location>
</feature>
<dbReference type="Proteomes" id="UP001149821">
    <property type="component" value="Unassembled WGS sequence"/>
</dbReference>
<sequence length="963" mass="107905">MTKISTIQRALALTVPLALAPAAGANDISSTPLIGAVYNTSQLAFSHLFKSMEFSAVTTRDAALFTVGGVSLDALIVTLPLDVDVKARVIAQLSNPVYSIQLGHLLYNFYDKYTGDIVNEDIFRGYLLKTFSESELKNWQHTLFTLEQVNIEPDENADTHAAIVNRQFIAMLVTLYDALFGKDKLLHGSDLPDQYTYLTDSPADKETVATVQGILLQLLRQYSDSLEEGDIKSAILRVIDDGRPENQEKENNQAQAITISLIDFVRLNVLKGYRQFLLDKAKSEAVSDWLTTTLKDDPNSVLEYLSYQNSRPMAVQIVVDGLQQSLMQGLVSTAPSPFLQQVKIDELSSESFAPSNNETTSTDVMPDNRFLYQIADEPFNDPRYLPFFRQLYESDRNGVVAFGVSTTPTISVRNLPIVKTGANVAGEGGTGIPNFHFVDRKQDRAYYFFGNDALQLDPLFDGNGAKTQFERLIPMVTLNCNAQYDWYAQSSYDPLLNLGLGEAIRDFGEQRCLNDLERRGKEEVLLRKERQQIIQDIQGYLDISVWQPVTRYTKRLAVEDQLKRYAEKSQKGLPDFVLAYNPWADHFAHFTGPFADEILAPTGELNRLDYWLGRMESVYKEAGVYDQVLWGMAGDHGLTPVHFIVSPEKAVFEGMRDDYGITPVIRKISSDEGEGPKITHAFRYPSNRGVDIIVASTAGGNYMMDMFNSTRGWATQPLFHELTFWKPLSSAADAPAIDIVHETVTRLGDSLDYLAVRENDCSVERCTLRLVGERGGKRVDEFIERVGTNTRYFAKNKVTPVLLDLYEQNPYAAQQSEQLKAEKTSLLQKCVENANATLPNTWCSEDEWRQLTRLTPRPDSINQLAHLYDEDRAGSINLFPAQGIGYNTKVPGRHAGEHFHEKDAFIGFWGIPVDAPTRITTAVNGSLSPTIYEYLTGNTVTAGLDGWGFPSLLNQLNEQNVDQ</sequence>
<accession>A0ABT5QKM8</accession>
<evidence type="ECO:0000313" key="3">
    <source>
        <dbReference type="Proteomes" id="UP001149821"/>
    </source>
</evidence>
<dbReference type="SUPFAM" id="SSF53649">
    <property type="entry name" value="Alkaline phosphatase-like"/>
    <property type="match status" value="1"/>
</dbReference>
<reference evidence="2" key="1">
    <citation type="submission" date="2021-12" db="EMBL/GenBank/DDBJ databases">
        <title>Enterovibrio ZSDZ35 sp. nov. and Enterovibrio ZSDZ42 sp. nov., isolated from coastal seawater in Qingdao.</title>
        <authorList>
            <person name="Zhang P."/>
        </authorList>
    </citation>
    <scope>NUCLEOTIDE SEQUENCE</scope>
    <source>
        <strain evidence="2">ZSDZ35</strain>
    </source>
</reference>
<name>A0ABT5QKM8_9GAMM</name>
<organism evidence="2 3">
    <name type="scientific">Enterovibrio qingdaonensis</name>
    <dbReference type="NCBI Taxonomy" id="2899818"/>
    <lineage>
        <taxon>Bacteria</taxon>
        <taxon>Pseudomonadati</taxon>
        <taxon>Pseudomonadota</taxon>
        <taxon>Gammaproteobacteria</taxon>
        <taxon>Vibrionales</taxon>
        <taxon>Vibrionaceae</taxon>
        <taxon>Enterovibrio</taxon>
    </lineage>
</organism>
<proteinExistence type="predicted"/>
<dbReference type="Pfam" id="PF01663">
    <property type="entry name" value="Phosphodiest"/>
    <property type="match status" value="1"/>
</dbReference>
<dbReference type="InterPro" id="IPR017850">
    <property type="entry name" value="Alkaline_phosphatase_core_sf"/>
</dbReference>
<dbReference type="InterPro" id="IPR002591">
    <property type="entry name" value="Phosphodiest/P_Trfase"/>
</dbReference>